<feature type="domain" description="Type I restriction modification DNA specificity" evidence="4">
    <location>
        <begin position="215"/>
        <end position="294"/>
    </location>
</feature>
<keyword evidence="2" id="KW-0680">Restriction system</keyword>
<dbReference type="InterPro" id="IPR044946">
    <property type="entry name" value="Restrct_endonuc_typeI_TRD_sf"/>
</dbReference>
<feature type="domain" description="Type I restriction modification DNA specificity" evidence="4">
    <location>
        <begin position="6"/>
        <end position="181"/>
    </location>
</feature>
<dbReference type="GO" id="GO:0003677">
    <property type="term" value="F:DNA binding"/>
    <property type="evidence" value="ECO:0007669"/>
    <property type="project" value="UniProtKB-KW"/>
</dbReference>
<dbReference type="PANTHER" id="PTHR30408:SF13">
    <property type="entry name" value="TYPE I RESTRICTION ENZYME HINDI SPECIFICITY SUBUNIT"/>
    <property type="match status" value="1"/>
</dbReference>
<dbReference type="PANTHER" id="PTHR30408">
    <property type="entry name" value="TYPE-1 RESTRICTION ENZYME ECOKI SPECIFICITY PROTEIN"/>
    <property type="match status" value="1"/>
</dbReference>
<organism evidence="5 6">
    <name type="scientific">Hyella patelloides LEGE 07179</name>
    <dbReference type="NCBI Taxonomy" id="945734"/>
    <lineage>
        <taxon>Bacteria</taxon>
        <taxon>Bacillati</taxon>
        <taxon>Cyanobacteriota</taxon>
        <taxon>Cyanophyceae</taxon>
        <taxon>Pleurocapsales</taxon>
        <taxon>Hyellaceae</taxon>
        <taxon>Hyella</taxon>
    </lineage>
</organism>
<evidence type="ECO:0000256" key="1">
    <source>
        <dbReference type="ARBA" id="ARBA00010923"/>
    </source>
</evidence>
<dbReference type="OrthoDB" id="9815652at2"/>
<dbReference type="Pfam" id="PF01420">
    <property type="entry name" value="Methylase_S"/>
    <property type="match status" value="2"/>
</dbReference>
<evidence type="ECO:0000259" key="4">
    <source>
        <dbReference type="Pfam" id="PF01420"/>
    </source>
</evidence>
<dbReference type="InterPro" id="IPR052021">
    <property type="entry name" value="Type-I_RS_S_subunit"/>
</dbReference>
<keyword evidence="3" id="KW-0238">DNA-binding</keyword>
<dbReference type="Gene3D" id="3.90.220.20">
    <property type="entry name" value="DNA methylase specificity domains"/>
    <property type="match status" value="2"/>
</dbReference>
<dbReference type="GO" id="GO:0009307">
    <property type="term" value="P:DNA restriction-modification system"/>
    <property type="evidence" value="ECO:0007669"/>
    <property type="project" value="UniProtKB-KW"/>
</dbReference>
<dbReference type="AlphaFoldDB" id="A0A563VPT7"/>
<accession>A0A563VPT7</accession>
<evidence type="ECO:0000256" key="3">
    <source>
        <dbReference type="ARBA" id="ARBA00023125"/>
    </source>
</evidence>
<gene>
    <name evidence="5" type="ORF">H1P_200010</name>
</gene>
<dbReference type="CDD" id="cd17243">
    <property type="entry name" value="RMtype1_S_AchA6I-TRD2-CR2_like"/>
    <property type="match status" value="1"/>
</dbReference>
<sequence>MSRTNNWQEFKIKDVLQKIIGGGTPSKSKPEYWNGSISWASVKDMADGVYKLNSTVDKITELGLKKSSSNLIEKGNVIISTRMGLGRCFIPSIDVAINQDLKALIPQEKLLDKKYLLWLMVFLSERIKLLGTGTTVKGITVDTLKNLDVHLPHLLTQHKISSILSAYDDLIENNTRRIKILESMAQTLYQEWFVKFRFPGPEQVKMVESDLGLIPEGWEVIGFTDIADILNGGTPKTKIEEYWNGNIPFFTPKDSPDSFYVTHTGKSITELGLKKCNSKLYSRNTIFITARGKENISQYFVFLMLRSYVEHLRKTATGATFNSIVMDTFKRLQIIEPPVALIDEFSNLVSPIFEQMLNLINKNINLRKTRDLLLPKLISGQIDVENLDIDTGELAA</sequence>
<evidence type="ECO:0000313" key="5">
    <source>
        <dbReference type="EMBL" id="VEP13478.1"/>
    </source>
</evidence>
<dbReference type="RefSeq" id="WP_144864484.1">
    <property type="nucleotide sequence ID" value="NZ_LR213781.1"/>
</dbReference>
<keyword evidence="6" id="KW-1185">Reference proteome</keyword>
<dbReference type="EMBL" id="CAACVJ010000113">
    <property type="protein sequence ID" value="VEP13478.1"/>
    <property type="molecule type" value="Genomic_DNA"/>
</dbReference>
<evidence type="ECO:0000313" key="6">
    <source>
        <dbReference type="Proteomes" id="UP000320055"/>
    </source>
</evidence>
<dbReference type="SUPFAM" id="SSF116734">
    <property type="entry name" value="DNA methylase specificity domain"/>
    <property type="match status" value="2"/>
</dbReference>
<reference evidence="5 6" key="1">
    <citation type="submission" date="2019-01" db="EMBL/GenBank/DDBJ databases">
        <authorList>
            <person name="Brito A."/>
        </authorList>
    </citation>
    <scope>NUCLEOTIDE SEQUENCE [LARGE SCALE GENOMIC DNA]</scope>
    <source>
        <strain evidence="5">1</strain>
    </source>
</reference>
<protein>
    <submittedName>
        <fullName evidence="5">Restriction modification system DNA specificity domain protein (Modular protein)</fullName>
    </submittedName>
</protein>
<comment type="similarity">
    <text evidence="1">Belongs to the type-I restriction system S methylase family.</text>
</comment>
<dbReference type="Gene3D" id="1.10.287.1120">
    <property type="entry name" value="Bipartite methylase S protein"/>
    <property type="match status" value="1"/>
</dbReference>
<dbReference type="Proteomes" id="UP000320055">
    <property type="component" value="Unassembled WGS sequence"/>
</dbReference>
<name>A0A563VPT7_9CYAN</name>
<evidence type="ECO:0000256" key="2">
    <source>
        <dbReference type="ARBA" id="ARBA00022747"/>
    </source>
</evidence>
<dbReference type="CDD" id="cd17285">
    <property type="entry name" value="RMtype1_S_Csp16704I_TRD2-CR2_like"/>
    <property type="match status" value="1"/>
</dbReference>
<dbReference type="InterPro" id="IPR000055">
    <property type="entry name" value="Restrct_endonuc_typeI_TRD"/>
</dbReference>
<proteinExistence type="inferred from homology"/>